<dbReference type="Proteomes" id="UP000887579">
    <property type="component" value="Unplaced"/>
</dbReference>
<sequence>MAPPVIIKRASSNGRLMAKPNKAEYFDTTLSTFRIDRFFVGQYTPNNYSLPFKKRLDPQFDLCKVDAEIDLDSENREFLEKPLILSFDVLLNYLIDQRRDTGKSLRQIVHGAHIVCRRGILNKFVNAPYKKMIEFKFAVKCYQGIFFVKELSTESFIRGNTKHDPDSCFYFNNFKKQVLCPYGDDKYEAPPSHVVSTWEQMQGVYFCELESSHKKLKLFYGSEIDAFDKCNKVVEIKLQNGEIVTALANQTKAEKMAEKLRKWYFQTYLVGGDTIVAGCRQENVVYKVNRIDKDLLPAIVGSEHTWDDNVSFSAIWKILTSACHFYQNNVAAKGTLIVESRAFDQCIKYEIRHDGVDNILPSHFKDAFEEKVTLIDKNAVDKDTFKNGHVLQTENGWFDRRIGETLE</sequence>
<name>A0AC34G0X8_9BILA</name>
<dbReference type="WBParaSite" id="ES5_v2.g23285.t1">
    <property type="protein sequence ID" value="ES5_v2.g23285.t1"/>
    <property type="gene ID" value="ES5_v2.g23285"/>
</dbReference>
<proteinExistence type="predicted"/>
<evidence type="ECO:0000313" key="1">
    <source>
        <dbReference type="Proteomes" id="UP000887579"/>
    </source>
</evidence>
<organism evidence="1 2">
    <name type="scientific">Panagrolaimus sp. ES5</name>
    <dbReference type="NCBI Taxonomy" id="591445"/>
    <lineage>
        <taxon>Eukaryota</taxon>
        <taxon>Metazoa</taxon>
        <taxon>Ecdysozoa</taxon>
        <taxon>Nematoda</taxon>
        <taxon>Chromadorea</taxon>
        <taxon>Rhabditida</taxon>
        <taxon>Tylenchina</taxon>
        <taxon>Panagrolaimomorpha</taxon>
        <taxon>Panagrolaimoidea</taxon>
        <taxon>Panagrolaimidae</taxon>
        <taxon>Panagrolaimus</taxon>
    </lineage>
</organism>
<protein>
    <submittedName>
        <fullName evidence="2">Decapping nuclease</fullName>
    </submittedName>
</protein>
<accession>A0AC34G0X8</accession>
<reference evidence="2" key="1">
    <citation type="submission" date="2022-11" db="UniProtKB">
        <authorList>
            <consortium name="WormBaseParasite"/>
        </authorList>
    </citation>
    <scope>IDENTIFICATION</scope>
</reference>
<evidence type="ECO:0000313" key="2">
    <source>
        <dbReference type="WBParaSite" id="ES5_v2.g23285.t1"/>
    </source>
</evidence>